<organism evidence="2 3">
    <name type="scientific">Dovyalis caffra</name>
    <dbReference type="NCBI Taxonomy" id="77055"/>
    <lineage>
        <taxon>Eukaryota</taxon>
        <taxon>Viridiplantae</taxon>
        <taxon>Streptophyta</taxon>
        <taxon>Embryophyta</taxon>
        <taxon>Tracheophyta</taxon>
        <taxon>Spermatophyta</taxon>
        <taxon>Magnoliopsida</taxon>
        <taxon>eudicotyledons</taxon>
        <taxon>Gunneridae</taxon>
        <taxon>Pentapetalae</taxon>
        <taxon>rosids</taxon>
        <taxon>fabids</taxon>
        <taxon>Malpighiales</taxon>
        <taxon>Salicaceae</taxon>
        <taxon>Flacourtieae</taxon>
        <taxon>Dovyalis</taxon>
    </lineage>
</organism>
<evidence type="ECO:0000313" key="2">
    <source>
        <dbReference type="EMBL" id="CAK7336994.1"/>
    </source>
</evidence>
<dbReference type="EMBL" id="CAWUPB010001009">
    <property type="protein sequence ID" value="CAK7336994.1"/>
    <property type="molecule type" value="Genomic_DNA"/>
</dbReference>
<name>A0AAV1RK17_9ROSI</name>
<reference evidence="2 3" key="1">
    <citation type="submission" date="2024-01" db="EMBL/GenBank/DDBJ databases">
        <authorList>
            <person name="Waweru B."/>
        </authorList>
    </citation>
    <scope>NUCLEOTIDE SEQUENCE [LARGE SCALE GENOMIC DNA]</scope>
</reference>
<keyword evidence="1" id="KW-1133">Transmembrane helix</keyword>
<accession>A0AAV1RK17</accession>
<sequence length="64" mass="7051">MAAAETLGSVARIFLARIGVLWLPAYVASVRTRRIAHKNDNGEDMKNEAKEVTPVLKIGLMDNK</sequence>
<dbReference type="AlphaFoldDB" id="A0AAV1RK17"/>
<comment type="caution">
    <text evidence="2">The sequence shown here is derived from an EMBL/GenBank/DDBJ whole genome shotgun (WGS) entry which is preliminary data.</text>
</comment>
<keyword evidence="1" id="KW-0472">Membrane</keyword>
<protein>
    <submittedName>
        <fullName evidence="2">Uncharacterized protein</fullName>
    </submittedName>
</protein>
<gene>
    <name evidence="2" type="ORF">DCAF_LOCUS12021</name>
</gene>
<proteinExistence type="predicted"/>
<evidence type="ECO:0000256" key="1">
    <source>
        <dbReference type="SAM" id="Phobius"/>
    </source>
</evidence>
<feature type="transmembrane region" description="Helical" evidence="1">
    <location>
        <begin position="6"/>
        <end position="28"/>
    </location>
</feature>
<keyword evidence="3" id="KW-1185">Reference proteome</keyword>
<keyword evidence="1" id="KW-0812">Transmembrane</keyword>
<evidence type="ECO:0000313" key="3">
    <source>
        <dbReference type="Proteomes" id="UP001314170"/>
    </source>
</evidence>
<dbReference type="Proteomes" id="UP001314170">
    <property type="component" value="Unassembled WGS sequence"/>
</dbReference>